<feature type="region of interest" description="Disordered" evidence="1">
    <location>
        <begin position="135"/>
        <end position="170"/>
    </location>
</feature>
<gene>
    <name evidence="2" type="ORF">PR048_007998</name>
</gene>
<dbReference type="Proteomes" id="UP001159363">
    <property type="component" value="Chromosome 3"/>
</dbReference>
<comment type="caution">
    <text evidence="2">The sequence shown here is derived from an EMBL/GenBank/DDBJ whole genome shotgun (WGS) entry which is preliminary data.</text>
</comment>
<feature type="compositionally biased region" description="Basic and acidic residues" evidence="1">
    <location>
        <begin position="137"/>
        <end position="148"/>
    </location>
</feature>
<protein>
    <submittedName>
        <fullName evidence="2">Uncharacterized protein</fullName>
    </submittedName>
</protein>
<evidence type="ECO:0000313" key="2">
    <source>
        <dbReference type="EMBL" id="KAJ8888507.1"/>
    </source>
</evidence>
<keyword evidence="3" id="KW-1185">Reference proteome</keyword>
<sequence length="436" mass="48451">MCRIGQKHFLALAVKMTVVVRREIREFFAGKRGKTSSNRPFCMVKQGKGKFKMVAADYRGRRTYKRRCHNEDVKRDTLTGDASYLPKPEAHILSTRIGDKNNLPAAKHSPVKFGRRYKQRVGSFGVLRAFTAGMQGRGERETPEETRRTAASSGTIRTCENPGATPPEVKPDSHWWEASSLTATPPQTRPYGENFPNGARSHVICEPSGWPRVTTRFAICRTLLSVALKKGGFLEGEPPLHCLSGTAGLRRGRRSAAGQFKLSRQVHLPATMGDTRKYFQPTYFVLASSVTFPLCNAQRSCIQYLASSPAAFPGGTVNTKMARRVQSLIKIPEVTLNFVHEVNAFGSELDAFEDAVKSLFNELLHADPLEDLDENVFTATSTYSPATHSANYQNIRKLTTLHLNRITNLPADKSANLQSVKQFVNTLNKNAHDLKG</sequence>
<organism evidence="2 3">
    <name type="scientific">Dryococelus australis</name>
    <dbReference type="NCBI Taxonomy" id="614101"/>
    <lineage>
        <taxon>Eukaryota</taxon>
        <taxon>Metazoa</taxon>
        <taxon>Ecdysozoa</taxon>
        <taxon>Arthropoda</taxon>
        <taxon>Hexapoda</taxon>
        <taxon>Insecta</taxon>
        <taxon>Pterygota</taxon>
        <taxon>Neoptera</taxon>
        <taxon>Polyneoptera</taxon>
        <taxon>Phasmatodea</taxon>
        <taxon>Verophasmatodea</taxon>
        <taxon>Anareolatae</taxon>
        <taxon>Phasmatidae</taxon>
        <taxon>Eurycanthinae</taxon>
        <taxon>Dryococelus</taxon>
    </lineage>
</organism>
<name>A0ABQ9HVU6_9NEOP</name>
<dbReference type="EMBL" id="JARBHB010000003">
    <property type="protein sequence ID" value="KAJ8888507.1"/>
    <property type="molecule type" value="Genomic_DNA"/>
</dbReference>
<accession>A0ABQ9HVU6</accession>
<evidence type="ECO:0000256" key="1">
    <source>
        <dbReference type="SAM" id="MobiDB-lite"/>
    </source>
</evidence>
<evidence type="ECO:0000313" key="3">
    <source>
        <dbReference type="Proteomes" id="UP001159363"/>
    </source>
</evidence>
<reference evidence="2 3" key="1">
    <citation type="submission" date="2023-02" db="EMBL/GenBank/DDBJ databases">
        <title>LHISI_Scaffold_Assembly.</title>
        <authorList>
            <person name="Stuart O.P."/>
            <person name="Cleave R."/>
            <person name="Magrath M.J.L."/>
            <person name="Mikheyev A.S."/>
        </authorList>
    </citation>
    <scope>NUCLEOTIDE SEQUENCE [LARGE SCALE GENOMIC DNA]</scope>
    <source>
        <strain evidence="2">Daus_M_001</strain>
        <tissue evidence="2">Leg muscle</tissue>
    </source>
</reference>
<proteinExistence type="predicted"/>